<dbReference type="Gene3D" id="3.40.1700.10">
    <property type="entry name" value="DNA integrity scanning protein, DisA, N-terminal domain"/>
    <property type="match status" value="1"/>
</dbReference>
<evidence type="ECO:0008006" key="3">
    <source>
        <dbReference type="Google" id="ProtNLM"/>
    </source>
</evidence>
<dbReference type="RefSeq" id="WP_015248296.1">
    <property type="nucleotide sequence ID" value="NC_019892.1"/>
</dbReference>
<dbReference type="InterPro" id="IPR036888">
    <property type="entry name" value="DNA_integrity_DisA_N_sf"/>
</dbReference>
<sequence>MNNEPIVLRERSTGPISKVVGLYQTLLRRSLEHFFPDGILEAAGDRSFIEWDGQSPEEHYRLGDDPDGLGVEIEWFRTRYLYLPGSPAPFLPAERRLIEVVLQALDLRFRGLFDLDVANRIERFHYASEDLIISDFLGGDDHFRIPAALEALRVAALSTYENRRVSLGTLLLGTPYDPAAPEWVNPDGAPRFNTRLTAIKGFHRLCDGVQTLFLVDQQGELTRTVDIGRWAEKVQGAAPLETPCPRAYVNHAKATRSGGHICLVLTPSQEIKVFAEGVLRFAFSDARWRLLDIPTKFATWCKAIGKSCPNDLALRLFQAALNLAEDRKGALFVVLRDPGSSIPQLIAPTDRIVEEVATDDPHDPENLSPRMAKQSLHHVARNQTLTDLDPTVLEALAGIDGAVVTDLDGRLLTFGAILKIDPEALKIARAVEGARTLAAIAASYHGPVLKVSEDGYLTMYLGGRRVWGI</sequence>
<evidence type="ECO:0000313" key="2">
    <source>
        <dbReference type="Proteomes" id="UP000010798"/>
    </source>
</evidence>
<dbReference type="OrthoDB" id="239448at2"/>
<reference evidence="1 2" key="1">
    <citation type="submission" date="2012-02" db="EMBL/GenBank/DDBJ databases">
        <title>Complete sequence of chromosome of Singulisphaera acidiphila DSM 18658.</title>
        <authorList>
            <consortium name="US DOE Joint Genome Institute (JGI-PGF)"/>
            <person name="Lucas S."/>
            <person name="Copeland A."/>
            <person name="Lapidus A."/>
            <person name="Glavina del Rio T."/>
            <person name="Dalin E."/>
            <person name="Tice H."/>
            <person name="Bruce D."/>
            <person name="Goodwin L."/>
            <person name="Pitluck S."/>
            <person name="Peters L."/>
            <person name="Ovchinnikova G."/>
            <person name="Chertkov O."/>
            <person name="Kyrpides N."/>
            <person name="Mavromatis K."/>
            <person name="Ivanova N."/>
            <person name="Brettin T."/>
            <person name="Detter J.C."/>
            <person name="Han C."/>
            <person name="Larimer F."/>
            <person name="Land M."/>
            <person name="Hauser L."/>
            <person name="Markowitz V."/>
            <person name="Cheng J.-F."/>
            <person name="Hugenholtz P."/>
            <person name="Woyke T."/>
            <person name="Wu D."/>
            <person name="Tindall B."/>
            <person name="Pomrenke H."/>
            <person name="Brambilla E."/>
            <person name="Klenk H.-P."/>
            <person name="Eisen J.A."/>
        </authorList>
    </citation>
    <scope>NUCLEOTIDE SEQUENCE [LARGE SCALE GENOMIC DNA]</scope>
    <source>
        <strain evidence="2">ATCC BAA-1392 / DSM 18658 / VKM B-2454 / MOB10</strain>
    </source>
</reference>
<dbReference type="HOGENOM" id="CLU_577323_0_0_0"/>
<protein>
    <recommendedName>
        <fullName evidence="3">DAC domain-containing protein</fullName>
    </recommendedName>
</protein>
<accession>L0DK21</accession>
<evidence type="ECO:0000313" key="1">
    <source>
        <dbReference type="EMBL" id="AGA29190.1"/>
    </source>
</evidence>
<dbReference type="EMBL" id="CP003364">
    <property type="protein sequence ID" value="AGA29190.1"/>
    <property type="molecule type" value="Genomic_DNA"/>
</dbReference>
<keyword evidence="2" id="KW-1185">Reference proteome</keyword>
<proteinExistence type="predicted"/>
<dbReference type="AlphaFoldDB" id="L0DK21"/>
<dbReference type="eggNOG" id="ENOG503169S">
    <property type="taxonomic scope" value="Bacteria"/>
</dbReference>
<gene>
    <name evidence="1" type="ordered locus">Sinac_5036</name>
</gene>
<name>L0DK21_SINAD</name>
<dbReference type="Proteomes" id="UP000010798">
    <property type="component" value="Chromosome"/>
</dbReference>
<dbReference type="KEGG" id="saci:Sinac_5036"/>
<organism evidence="1 2">
    <name type="scientific">Singulisphaera acidiphila (strain ATCC BAA-1392 / DSM 18658 / VKM B-2454 / MOB10)</name>
    <dbReference type="NCBI Taxonomy" id="886293"/>
    <lineage>
        <taxon>Bacteria</taxon>
        <taxon>Pseudomonadati</taxon>
        <taxon>Planctomycetota</taxon>
        <taxon>Planctomycetia</taxon>
        <taxon>Isosphaerales</taxon>
        <taxon>Isosphaeraceae</taxon>
        <taxon>Singulisphaera</taxon>
    </lineage>
</organism>